<gene>
    <name evidence="1" type="ORF">PFISCL1PPCAC_3368</name>
</gene>
<evidence type="ECO:0000313" key="1">
    <source>
        <dbReference type="EMBL" id="GMT12071.1"/>
    </source>
</evidence>
<feature type="non-terminal residue" evidence="1">
    <location>
        <position position="1"/>
    </location>
</feature>
<accession>A0AAV5UYF2</accession>
<comment type="caution">
    <text evidence="1">The sequence shown here is derived from an EMBL/GenBank/DDBJ whole genome shotgun (WGS) entry which is preliminary data.</text>
</comment>
<organism evidence="1 2">
    <name type="scientific">Pristionchus fissidentatus</name>
    <dbReference type="NCBI Taxonomy" id="1538716"/>
    <lineage>
        <taxon>Eukaryota</taxon>
        <taxon>Metazoa</taxon>
        <taxon>Ecdysozoa</taxon>
        <taxon>Nematoda</taxon>
        <taxon>Chromadorea</taxon>
        <taxon>Rhabditida</taxon>
        <taxon>Rhabditina</taxon>
        <taxon>Diplogasteromorpha</taxon>
        <taxon>Diplogasteroidea</taxon>
        <taxon>Neodiplogasteridae</taxon>
        <taxon>Pristionchus</taxon>
    </lineage>
</organism>
<dbReference type="InterPro" id="IPR007883">
    <property type="entry name" value="DUF713"/>
</dbReference>
<name>A0AAV5UYF2_9BILA</name>
<keyword evidence="2" id="KW-1185">Reference proteome</keyword>
<sequence length="197" mass="22898">QFDNVTMRFFFCGTCDQPTEVPKIKDEIHVEQPQPTEEYKIAVQNNEIEKKWDLKLVEIRMAAPSQSWGELLKEIDKVYAHPDETSSEEFEKEKQRFGRSIDRSLVEVEANIRWVSDLYKQRPEATFLDTVKDNLHEVKFAICRLQAALKEVQPTSASILSPLWQSVQRAYDDIPDVAELKRNSSFVTKQPMIIVPL</sequence>
<dbReference type="AlphaFoldDB" id="A0AAV5UYF2"/>
<protein>
    <submittedName>
        <fullName evidence="1">Uncharacterized protein</fullName>
    </submittedName>
</protein>
<dbReference type="Pfam" id="PF05218">
    <property type="entry name" value="DUF713"/>
    <property type="match status" value="1"/>
</dbReference>
<proteinExistence type="predicted"/>
<dbReference type="EMBL" id="BTSY01000001">
    <property type="protein sequence ID" value="GMT12071.1"/>
    <property type="molecule type" value="Genomic_DNA"/>
</dbReference>
<dbReference type="Proteomes" id="UP001432322">
    <property type="component" value="Unassembled WGS sequence"/>
</dbReference>
<reference evidence="1" key="1">
    <citation type="submission" date="2023-10" db="EMBL/GenBank/DDBJ databases">
        <title>Genome assembly of Pristionchus species.</title>
        <authorList>
            <person name="Yoshida K."/>
            <person name="Sommer R.J."/>
        </authorList>
    </citation>
    <scope>NUCLEOTIDE SEQUENCE</scope>
    <source>
        <strain evidence="1">RS5133</strain>
    </source>
</reference>
<evidence type="ECO:0000313" key="2">
    <source>
        <dbReference type="Proteomes" id="UP001432322"/>
    </source>
</evidence>